<gene>
    <name evidence="7" type="primary">aapJ_2</name>
    <name evidence="7" type="ORF">MAA8898_03132</name>
</gene>
<evidence type="ECO:0000256" key="5">
    <source>
        <dbReference type="SAM" id="SignalP"/>
    </source>
</evidence>
<evidence type="ECO:0000259" key="6">
    <source>
        <dbReference type="SMART" id="SM00062"/>
    </source>
</evidence>
<dbReference type="InterPro" id="IPR018313">
    <property type="entry name" value="SBP_3_CS"/>
</dbReference>
<dbReference type="CDD" id="cd13692">
    <property type="entry name" value="PBP2_BztA"/>
    <property type="match status" value="1"/>
</dbReference>
<evidence type="ECO:0000313" key="8">
    <source>
        <dbReference type="Proteomes" id="UP000207598"/>
    </source>
</evidence>
<dbReference type="SMART" id="SM00062">
    <property type="entry name" value="PBPb"/>
    <property type="match status" value="2"/>
</dbReference>
<dbReference type="Gene3D" id="3.40.190.10">
    <property type="entry name" value="Periplasmic binding protein-like II"/>
    <property type="match status" value="4"/>
</dbReference>
<dbReference type="RefSeq" id="WP_176445184.1">
    <property type="nucleotide sequence ID" value="NZ_FXYF01000008.1"/>
</dbReference>
<feature type="domain" description="Solute-binding protein family 3/N-terminal" evidence="6">
    <location>
        <begin position="795"/>
        <end position="1018"/>
    </location>
</feature>
<dbReference type="InterPro" id="IPR009003">
    <property type="entry name" value="Peptidase_S1_PA"/>
</dbReference>
<name>A0A238KQX4_9RHOB</name>
<feature type="signal peptide" evidence="5">
    <location>
        <begin position="1"/>
        <end position="20"/>
    </location>
</feature>
<accession>A0A238KQX4</accession>
<dbReference type="SUPFAM" id="SSF50494">
    <property type="entry name" value="Trypsin-like serine proteases"/>
    <property type="match status" value="1"/>
</dbReference>
<dbReference type="AlphaFoldDB" id="A0A238KQX4"/>
<dbReference type="Proteomes" id="UP000207598">
    <property type="component" value="Unassembled WGS sequence"/>
</dbReference>
<dbReference type="GO" id="GO:0006865">
    <property type="term" value="P:amino acid transport"/>
    <property type="evidence" value="ECO:0007669"/>
    <property type="project" value="TreeGrafter"/>
</dbReference>
<dbReference type="PANTHER" id="PTHR30085">
    <property type="entry name" value="AMINO ACID ABC TRANSPORTER PERMEASE"/>
    <property type="match status" value="1"/>
</dbReference>
<keyword evidence="3 5" id="KW-0732">Signal</keyword>
<reference evidence="7 8" key="1">
    <citation type="submission" date="2017-05" db="EMBL/GenBank/DDBJ databases">
        <authorList>
            <person name="Song R."/>
            <person name="Chenine A.L."/>
            <person name="Ruprecht R.M."/>
        </authorList>
    </citation>
    <scope>NUCLEOTIDE SEQUENCE [LARGE SCALE GENOMIC DNA]</scope>
    <source>
        <strain evidence="7 8">CECT 8898</strain>
    </source>
</reference>
<feature type="compositionally biased region" description="Pro residues" evidence="4">
    <location>
        <begin position="409"/>
        <end position="425"/>
    </location>
</feature>
<feature type="chain" id="PRO_5012285817" evidence="5">
    <location>
        <begin position="21"/>
        <end position="1102"/>
    </location>
</feature>
<dbReference type="InterPro" id="IPR043504">
    <property type="entry name" value="Peptidase_S1_PA_chymotrypsin"/>
</dbReference>
<keyword evidence="2" id="KW-0813">Transport</keyword>
<dbReference type="Pfam" id="PF00497">
    <property type="entry name" value="SBP_bac_3"/>
    <property type="match status" value="1"/>
</dbReference>
<dbReference type="PANTHER" id="PTHR30085:SF7">
    <property type="entry name" value="AMINO-ACID ABC TRANSPORTER-BINDING PROTEIN YHDW-RELATED"/>
    <property type="match status" value="1"/>
</dbReference>
<dbReference type="InterPro" id="IPR001638">
    <property type="entry name" value="Solute-binding_3/MltF_N"/>
</dbReference>
<evidence type="ECO:0000256" key="2">
    <source>
        <dbReference type="ARBA" id="ARBA00022448"/>
    </source>
</evidence>
<feature type="region of interest" description="Disordered" evidence="4">
    <location>
        <begin position="409"/>
        <end position="437"/>
    </location>
</feature>
<proteinExistence type="inferred from homology"/>
<dbReference type="PROSITE" id="PS01039">
    <property type="entry name" value="SBP_BACTERIAL_3"/>
    <property type="match status" value="1"/>
</dbReference>
<evidence type="ECO:0000256" key="3">
    <source>
        <dbReference type="ARBA" id="ARBA00022729"/>
    </source>
</evidence>
<evidence type="ECO:0000256" key="4">
    <source>
        <dbReference type="SAM" id="MobiDB-lite"/>
    </source>
</evidence>
<protein>
    <submittedName>
        <fullName evidence="7">General L-amino acid-binding periplasmic protein AapJ</fullName>
    </submittedName>
</protein>
<organism evidence="7 8">
    <name type="scientific">Maliponia aquimaris</name>
    <dbReference type="NCBI Taxonomy" id="1673631"/>
    <lineage>
        <taxon>Bacteria</taxon>
        <taxon>Pseudomonadati</taxon>
        <taxon>Pseudomonadota</taxon>
        <taxon>Alphaproteobacteria</taxon>
        <taxon>Rhodobacterales</taxon>
        <taxon>Paracoccaceae</taxon>
        <taxon>Maliponia</taxon>
    </lineage>
</organism>
<dbReference type="InterPro" id="IPR051455">
    <property type="entry name" value="Bact_solute-bind_prot3"/>
</dbReference>
<dbReference type="Pfam" id="PF13365">
    <property type="entry name" value="Trypsin_2"/>
    <property type="match status" value="1"/>
</dbReference>
<feature type="domain" description="Solute-binding protein family 3/N-terminal" evidence="6">
    <location>
        <begin position="469"/>
        <end position="696"/>
    </location>
</feature>
<evidence type="ECO:0000256" key="1">
    <source>
        <dbReference type="ARBA" id="ARBA00010333"/>
    </source>
</evidence>
<keyword evidence="8" id="KW-1185">Reference proteome</keyword>
<dbReference type="Gene3D" id="2.40.10.10">
    <property type="entry name" value="Trypsin-like serine proteases"/>
    <property type="match status" value="2"/>
</dbReference>
<comment type="similarity">
    <text evidence="1">Belongs to the bacterial solute-binding protein 3 family.</text>
</comment>
<dbReference type="EMBL" id="FXYF01000008">
    <property type="protein sequence ID" value="SMX45060.1"/>
    <property type="molecule type" value="Genomic_DNA"/>
</dbReference>
<sequence length="1102" mass="117337">MTRWFQALCLLVLTAGAATAQDLRDCGFGFDVDRQSSAFQSMIVDGQVKRGFWLSINRAPADVRSLARHVGRLQVCLITPDGKPRTITRGGETFELESPFLSNCTAALLPDNRLLTNNHCYYDPDLVKAGFTVVREARINFNYTSRDDTGAVRTYLVSPRELALDKDLDALVLQIVGGDANTDLGGHIPMKMMSRVEPFQELRMIHHPGAEPQQYSTGTCQVHRRQTEIPDDRSPLRHTCESTGGSSGSLLLDAQTLAVVALHNQGGLEPSGDSFNSGHKIAMINQVLNLGFEEFRPETGSDGDAATRALANALLMFDPVARAEALKKLTADFPGTDAADKAVQALGQIEDAARRDRETRADRALTAALLTADRDEKIAALAAVTRDHDGLPAAQQAALALERLTAAPAPAPVPTPAPAPTPVATPLPDKPKDPPPAVATAAPALPEMTLADLSRTAGRTQQDVIARGRLNCGVNTGLPGFSAPDDRGRWSGLDTEFCRAIAAAVLGDPEAVEFVPLTAITRFTALASGEVDVLARNTSWTLSRDSDLAFNAAGITLYDGLGLMVKRDLGVTSALHLDGATVCTTLGTNAERDVDAYFKANGMSYEPLLLGSYDEQVQAYNAGRCDVLTSDRTLLAVTRAAQGNPQADMILPEILSREPLSLMVRHGDEGWRRLVAGVVDGLKRAEELDIRQVDAARLRRSDDPLVRALTGGGAALNLPQDAILRVVAAVGNYGEIYDRTLGDGTELNLPRGLNALWTQGGLTHGSPIRAAAAASYAEPRSAAYNVIDTIRSRDSLNCGVQVFLPPLAQPDNTGGFAGLGPDLCRALAAAILGDPAKVTWVLGTDSDWSAMLMSGAVDIVPAPQGFDAPLWAEPHVVASSPYLYAGIGAIVPRSSGIVRLADLDGRRACMVETAPWRAELSYWQARSGVHLTDVPAKSTADAYRRYLQRDCDSVIDESLALASAALIDGKALRDHGLIGDALSLRPLSAALPAGDDRWADVVNWTIFTLMAAEELGIDGSNVRALAQGGTGSPEIDRLLGTEGDLGARLGLDTRWAVEVIAAVSGYDALYGRNLGSGSGLNWPRGLNAQWTKGGLIYAPPVR</sequence>
<evidence type="ECO:0000313" key="7">
    <source>
        <dbReference type="EMBL" id="SMX45060.1"/>
    </source>
</evidence>
<dbReference type="SUPFAM" id="SSF53850">
    <property type="entry name" value="Periplasmic binding protein-like II"/>
    <property type="match status" value="2"/>
</dbReference>